<dbReference type="PANTHER" id="PTHR12778:SF9">
    <property type="entry name" value="ACETYL-COENZYME A TRANSPORTER 1"/>
    <property type="match status" value="1"/>
</dbReference>
<reference evidence="8" key="1">
    <citation type="submission" date="2016-11" db="UniProtKB">
        <authorList>
            <consortium name="WormBaseParasite"/>
        </authorList>
    </citation>
    <scope>IDENTIFICATION</scope>
</reference>
<evidence type="ECO:0000256" key="2">
    <source>
        <dbReference type="ARBA" id="ARBA00022692"/>
    </source>
</evidence>
<dbReference type="Gene3D" id="1.20.1250.20">
    <property type="entry name" value="MFS general substrate transporter like domains"/>
    <property type="match status" value="1"/>
</dbReference>
<keyword evidence="3 6" id="KW-1133">Transmembrane helix</keyword>
<dbReference type="WBParaSite" id="Csp11.Scaffold630.g21391.t1">
    <property type="protein sequence ID" value="Csp11.Scaffold630.g21391.t1"/>
    <property type="gene ID" value="Csp11.Scaffold630.g21391"/>
</dbReference>
<keyword evidence="4 6" id="KW-0472">Membrane</keyword>
<sequence length="283" mass="31544">MTSERVRSRHKKRVPHTSEDVMAFEPDVDFSMAGGHFPRVYLPSDDRRIGDSDDDDNDNMDDPDIQHLLPDPNVDPNVNWFKRTHDTLKGDISSILLLLFLYLLQGVPLGLIGAIPLLLSGKHVSYGSQAIFSFAYWPFSMKLLWAPIVDSVYSKRLGRRKSWMVPCQYLIGAFMLFLSFKVNDIMGENGEGGSPNVIFLMLIFLPLNFLAATQDIAVDGWALTMLSKKNVGYASTCNAVGQTAGYFLGNVVFLALESPGFCNDFLRSKENAKDYGMVDLAGN</sequence>
<protein>
    <submittedName>
        <fullName evidence="8">Acetyl-coenzyme A transporter 1</fullName>
    </submittedName>
</protein>
<feature type="transmembrane region" description="Helical" evidence="6">
    <location>
        <begin position="131"/>
        <end position="153"/>
    </location>
</feature>
<proteinExistence type="predicted"/>
<accession>A0A1I7V181</accession>
<dbReference type="AlphaFoldDB" id="A0A1I7V181"/>
<dbReference type="GO" id="GO:0008521">
    <property type="term" value="F:acetyl-CoA transmembrane transporter activity"/>
    <property type="evidence" value="ECO:0007669"/>
    <property type="project" value="InterPro"/>
</dbReference>
<feature type="region of interest" description="Disordered" evidence="5">
    <location>
        <begin position="39"/>
        <end position="67"/>
    </location>
</feature>
<dbReference type="Proteomes" id="UP000095282">
    <property type="component" value="Unplaced"/>
</dbReference>
<dbReference type="InterPro" id="IPR024371">
    <property type="entry name" value="AcetylCoA_trans_1-like"/>
</dbReference>
<evidence type="ECO:0000256" key="4">
    <source>
        <dbReference type="ARBA" id="ARBA00023136"/>
    </source>
</evidence>
<comment type="subcellular location">
    <subcellularLocation>
        <location evidence="1">Membrane</location>
        <topology evidence="1">Multi-pass membrane protein</topology>
    </subcellularLocation>
</comment>
<evidence type="ECO:0000256" key="3">
    <source>
        <dbReference type="ARBA" id="ARBA00022989"/>
    </source>
</evidence>
<evidence type="ECO:0000256" key="6">
    <source>
        <dbReference type="SAM" id="Phobius"/>
    </source>
</evidence>
<keyword evidence="7" id="KW-1185">Reference proteome</keyword>
<dbReference type="GO" id="GO:0035348">
    <property type="term" value="P:acetyl-CoA transmembrane transport"/>
    <property type="evidence" value="ECO:0007669"/>
    <property type="project" value="InterPro"/>
</dbReference>
<feature type="transmembrane region" description="Helical" evidence="6">
    <location>
        <begin position="197"/>
        <end position="218"/>
    </location>
</feature>
<dbReference type="InterPro" id="IPR036259">
    <property type="entry name" value="MFS_trans_sf"/>
</dbReference>
<evidence type="ECO:0000313" key="7">
    <source>
        <dbReference type="Proteomes" id="UP000095282"/>
    </source>
</evidence>
<evidence type="ECO:0000256" key="1">
    <source>
        <dbReference type="ARBA" id="ARBA00004141"/>
    </source>
</evidence>
<feature type="transmembrane region" description="Helical" evidence="6">
    <location>
        <begin position="165"/>
        <end position="182"/>
    </location>
</feature>
<feature type="transmembrane region" description="Helical" evidence="6">
    <location>
        <begin position="95"/>
        <end position="119"/>
    </location>
</feature>
<dbReference type="InterPro" id="IPR004752">
    <property type="entry name" value="AmpG_permease/AT-1"/>
</dbReference>
<dbReference type="SUPFAM" id="SSF103473">
    <property type="entry name" value="MFS general substrate transporter"/>
    <property type="match status" value="1"/>
</dbReference>
<dbReference type="eggNOG" id="KOG3574">
    <property type="taxonomic scope" value="Eukaryota"/>
</dbReference>
<organism evidence="7 8">
    <name type="scientific">Caenorhabditis tropicalis</name>
    <dbReference type="NCBI Taxonomy" id="1561998"/>
    <lineage>
        <taxon>Eukaryota</taxon>
        <taxon>Metazoa</taxon>
        <taxon>Ecdysozoa</taxon>
        <taxon>Nematoda</taxon>
        <taxon>Chromadorea</taxon>
        <taxon>Rhabditida</taxon>
        <taxon>Rhabditina</taxon>
        <taxon>Rhabditomorpha</taxon>
        <taxon>Rhabditoidea</taxon>
        <taxon>Rhabditidae</taxon>
        <taxon>Peloderinae</taxon>
        <taxon>Caenorhabditis</taxon>
    </lineage>
</organism>
<dbReference type="GO" id="GO:0016020">
    <property type="term" value="C:membrane"/>
    <property type="evidence" value="ECO:0007669"/>
    <property type="project" value="UniProtKB-SubCell"/>
</dbReference>
<evidence type="ECO:0000313" key="8">
    <source>
        <dbReference type="WBParaSite" id="Csp11.Scaffold630.g21391.t1"/>
    </source>
</evidence>
<evidence type="ECO:0000256" key="5">
    <source>
        <dbReference type="SAM" id="MobiDB-lite"/>
    </source>
</evidence>
<name>A0A1I7V181_9PELO</name>
<keyword evidence="2 6" id="KW-0812">Transmembrane</keyword>
<dbReference type="Pfam" id="PF13000">
    <property type="entry name" value="Acatn"/>
    <property type="match status" value="1"/>
</dbReference>
<dbReference type="PANTHER" id="PTHR12778">
    <property type="entry name" value="SOLUTE CARRIER FAMILY 33 ACETYL-COA TRANSPORTER -RELATED"/>
    <property type="match status" value="1"/>
</dbReference>
<dbReference type="STRING" id="1561998.A0A1I7V181"/>
<feature type="compositionally biased region" description="Acidic residues" evidence="5">
    <location>
        <begin position="52"/>
        <end position="63"/>
    </location>
</feature>